<name>A0AAW1DM24_9HEMI</name>
<keyword evidence="2" id="KW-1185">Reference proteome</keyword>
<proteinExistence type="predicted"/>
<accession>A0AAW1DM24</accession>
<dbReference type="Proteomes" id="UP001461498">
    <property type="component" value="Unassembled WGS sequence"/>
</dbReference>
<dbReference type="AlphaFoldDB" id="A0AAW1DM24"/>
<dbReference type="EMBL" id="JAPXFL010000001">
    <property type="protein sequence ID" value="KAK9511349.1"/>
    <property type="molecule type" value="Genomic_DNA"/>
</dbReference>
<gene>
    <name evidence="1" type="ORF">O3M35_000017</name>
</gene>
<organism evidence="1 2">
    <name type="scientific">Rhynocoris fuscipes</name>
    <dbReference type="NCBI Taxonomy" id="488301"/>
    <lineage>
        <taxon>Eukaryota</taxon>
        <taxon>Metazoa</taxon>
        <taxon>Ecdysozoa</taxon>
        <taxon>Arthropoda</taxon>
        <taxon>Hexapoda</taxon>
        <taxon>Insecta</taxon>
        <taxon>Pterygota</taxon>
        <taxon>Neoptera</taxon>
        <taxon>Paraneoptera</taxon>
        <taxon>Hemiptera</taxon>
        <taxon>Heteroptera</taxon>
        <taxon>Panheteroptera</taxon>
        <taxon>Cimicomorpha</taxon>
        <taxon>Reduviidae</taxon>
        <taxon>Harpactorinae</taxon>
        <taxon>Harpactorini</taxon>
        <taxon>Rhynocoris</taxon>
    </lineage>
</organism>
<evidence type="ECO:0000313" key="1">
    <source>
        <dbReference type="EMBL" id="KAK9511349.1"/>
    </source>
</evidence>
<comment type="caution">
    <text evidence="1">The sequence shown here is derived from an EMBL/GenBank/DDBJ whole genome shotgun (WGS) entry which is preliminary data.</text>
</comment>
<reference evidence="1 2" key="1">
    <citation type="submission" date="2022-12" db="EMBL/GenBank/DDBJ databases">
        <title>Chromosome-level genome assembly of true bugs.</title>
        <authorList>
            <person name="Ma L."/>
            <person name="Li H."/>
        </authorList>
    </citation>
    <scope>NUCLEOTIDE SEQUENCE [LARGE SCALE GENOMIC DNA]</scope>
    <source>
        <strain evidence="1">Lab_2022b</strain>
    </source>
</reference>
<protein>
    <submittedName>
        <fullName evidence="1">Uncharacterized protein</fullName>
    </submittedName>
</protein>
<evidence type="ECO:0000313" key="2">
    <source>
        <dbReference type="Proteomes" id="UP001461498"/>
    </source>
</evidence>
<sequence>MNKLGPHLALRTKDLLKIYEKKETNTNDLSDISDNGNINITSHRGSYTKNKKYIKNKTEQTNSDDDHEDMPNLTLQVQNNSVDEIQKLEVNNSNQITFANAVKSQKENISDETEKHQDEKTWTVVQKKKRTKPGLKTVVGTSKASSELTGVKKAWLHLGKLKEGTEIQNVNTFLEKYFPGMDITVTKLESKGRNCSFRLGVDFDLKDEIMNSEHWPRNVTLRRFLFRRSGAELPN</sequence>